<feature type="transmembrane region" description="Helical" evidence="2">
    <location>
        <begin position="253"/>
        <end position="272"/>
    </location>
</feature>
<feature type="transmembrane region" description="Helical" evidence="2">
    <location>
        <begin position="224"/>
        <end position="241"/>
    </location>
</feature>
<feature type="compositionally biased region" description="Low complexity" evidence="1">
    <location>
        <begin position="476"/>
        <end position="485"/>
    </location>
</feature>
<evidence type="ECO:0000313" key="3">
    <source>
        <dbReference type="EMBL" id="ORY80208.1"/>
    </source>
</evidence>
<feature type="compositionally biased region" description="Basic residues" evidence="1">
    <location>
        <begin position="319"/>
        <end position="332"/>
    </location>
</feature>
<feature type="transmembrane region" description="Helical" evidence="2">
    <location>
        <begin position="97"/>
        <end position="119"/>
    </location>
</feature>
<keyword evidence="2" id="KW-0812">Transmembrane</keyword>
<protein>
    <submittedName>
        <fullName evidence="3">Uncharacterized protein</fullName>
    </submittedName>
</protein>
<evidence type="ECO:0000256" key="1">
    <source>
        <dbReference type="SAM" id="MobiDB-lite"/>
    </source>
</evidence>
<evidence type="ECO:0000256" key="2">
    <source>
        <dbReference type="SAM" id="Phobius"/>
    </source>
</evidence>
<feature type="compositionally biased region" description="Acidic residues" evidence="1">
    <location>
        <begin position="505"/>
        <end position="523"/>
    </location>
</feature>
<comment type="caution">
    <text evidence="3">The sequence shown here is derived from an EMBL/GenBank/DDBJ whole genome shotgun (WGS) entry which is preliminary data.</text>
</comment>
<gene>
    <name evidence="3" type="ORF">BCR35DRAFT_304383</name>
</gene>
<dbReference type="EMBL" id="MCGR01000025">
    <property type="protein sequence ID" value="ORY80208.1"/>
    <property type="molecule type" value="Genomic_DNA"/>
</dbReference>
<dbReference type="STRING" id="106004.A0A1Y2F8H2"/>
<keyword evidence="2" id="KW-1133">Transmembrane helix</keyword>
<dbReference type="InParanoid" id="A0A1Y2F8H2"/>
<dbReference type="AlphaFoldDB" id="A0A1Y2F8H2"/>
<dbReference type="Proteomes" id="UP000193467">
    <property type="component" value="Unassembled WGS sequence"/>
</dbReference>
<keyword evidence="4" id="KW-1185">Reference proteome</keyword>
<evidence type="ECO:0000313" key="4">
    <source>
        <dbReference type="Proteomes" id="UP000193467"/>
    </source>
</evidence>
<reference evidence="3 4" key="1">
    <citation type="submission" date="2016-07" db="EMBL/GenBank/DDBJ databases">
        <title>Pervasive Adenine N6-methylation of Active Genes in Fungi.</title>
        <authorList>
            <consortium name="DOE Joint Genome Institute"/>
            <person name="Mondo S.J."/>
            <person name="Dannebaum R.O."/>
            <person name="Kuo R.C."/>
            <person name="Labutti K."/>
            <person name="Haridas S."/>
            <person name="Kuo A."/>
            <person name="Salamov A."/>
            <person name="Ahrendt S.R."/>
            <person name="Lipzen A."/>
            <person name="Sullivan W."/>
            <person name="Andreopoulos W.B."/>
            <person name="Clum A."/>
            <person name="Lindquist E."/>
            <person name="Daum C."/>
            <person name="Ramamoorthy G.K."/>
            <person name="Gryganskyi A."/>
            <person name="Culley D."/>
            <person name="Magnuson J.K."/>
            <person name="James T.Y."/>
            <person name="O'Malley M.A."/>
            <person name="Stajich J.E."/>
            <person name="Spatafora J.W."/>
            <person name="Visel A."/>
            <person name="Grigoriev I.V."/>
        </authorList>
    </citation>
    <scope>NUCLEOTIDE SEQUENCE [LARGE SCALE GENOMIC DNA]</scope>
    <source>
        <strain evidence="3 4">62-1032</strain>
    </source>
</reference>
<feature type="region of interest" description="Disordered" evidence="1">
    <location>
        <begin position="466"/>
        <end position="578"/>
    </location>
</feature>
<accession>A0A1Y2F8H2</accession>
<proteinExistence type="predicted"/>
<sequence>MSQVQDDVSQSIASLIGTATSLSPAASSAVSSALWHAYEQEESDETGNPYLEVLPAFTYSMPVQLVILGVTVTLLGVLLVHLLFTIRYHLPLSRVNYGFQTTAVVLCLCNVSAQLQLVMRNLYKQGRTWPFAYDYIEVAIPPSSWSQPKRGAWLFLQGLSSLITHSTHIQFLTMLFPSALEARLILGLLGPLALATAGLTFTSLSPHAAVVDLGDAIRNTANSSLTLLYTLALFIWGLTLNRKRAWRTDGGTATFGILALILGVLGTAVNFVEIREDRMRWLPGVVTCVLLWQSWVGFWWWVGAGMWTGEAEDVERREAKKRRRAEAKKAKKESRERELRGEGAAAGTGASLAGGSMRRRTRRADAEGEEIELQDLNGTGGAARPRSPRQPRPAGSHPSDASVSSGSTPPPSHHFYSPVLAFFAPFFARLRVAHDAAAVAKAALPPGLPDDVRRGWGIRALMLKGKRERGERREAAVGAAAGGEVDASERRAGFEADGGARLGGEEWEDEDVGSSSDSGEESEAPERRRAGPRPSARATNSYPPPPPSPGLDARPPRETGEEEEVPVDWAGRGMDGQWRGWRGAIARWRLADVSKF</sequence>
<keyword evidence="2" id="KW-0472">Membrane</keyword>
<feature type="region of interest" description="Disordered" evidence="1">
    <location>
        <begin position="312"/>
        <end position="411"/>
    </location>
</feature>
<feature type="transmembrane region" description="Helical" evidence="2">
    <location>
        <begin position="284"/>
        <end position="302"/>
    </location>
</feature>
<feature type="compositionally biased region" description="Low complexity" evidence="1">
    <location>
        <begin position="342"/>
        <end position="356"/>
    </location>
</feature>
<feature type="transmembrane region" description="Helical" evidence="2">
    <location>
        <begin position="63"/>
        <end position="85"/>
    </location>
</feature>
<feature type="transmembrane region" description="Helical" evidence="2">
    <location>
        <begin position="184"/>
        <end position="204"/>
    </location>
</feature>
<name>A0A1Y2F8H2_9BASI</name>
<dbReference type="OrthoDB" id="3357304at2759"/>
<organism evidence="3 4">
    <name type="scientific">Leucosporidium creatinivorum</name>
    <dbReference type="NCBI Taxonomy" id="106004"/>
    <lineage>
        <taxon>Eukaryota</taxon>
        <taxon>Fungi</taxon>
        <taxon>Dikarya</taxon>
        <taxon>Basidiomycota</taxon>
        <taxon>Pucciniomycotina</taxon>
        <taxon>Microbotryomycetes</taxon>
        <taxon>Leucosporidiales</taxon>
        <taxon>Leucosporidium</taxon>
    </lineage>
</organism>